<dbReference type="InterPro" id="IPR010865">
    <property type="entry name" value="DUF1499"/>
</dbReference>
<dbReference type="OrthoDB" id="8479024at2"/>
<protein>
    <recommendedName>
        <fullName evidence="3">DUF1499 domain-containing protein</fullName>
    </recommendedName>
</protein>
<keyword evidence="2" id="KW-1185">Reference proteome</keyword>
<dbReference type="Pfam" id="PF07386">
    <property type="entry name" value="DUF1499"/>
    <property type="match status" value="1"/>
</dbReference>
<dbReference type="Proteomes" id="UP000184292">
    <property type="component" value="Unassembled WGS sequence"/>
</dbReference>
<dbReference type="STRING" id="1447782.SAMN05444417_0288"/>
<accession>A0A1M6A895</accession>
<evidence type="ECO:0000313" key="1">
    <source>
        <dbReference type="EMBL" id="SHI32667.1"/>
    </source>
</evidence>
<dbReference type="AlphaFoldDB" id="A0A1M6A895"/>
<reference evidence="1 2" key="1">
    <citation type="submission" date="2016-11" db="EMBL/GenBank/DDBJ databases">
        <authorList>
            <person name="Jaros S."/>
            <person name="Januszkiewicz K."/>
            <person name="Wedrychowicz H."/>
        </authorList>
    </citation>
    <scope>NUCLEOTIDE SEQUENCE [LARGE SCALE GENOMIC DNA]</scope>
    <source>
        <strain evidence="1 2">DSM 100565</strain>
    </source>
</reference>
<dbReference type="EMBL" id="FQYO01000001">
    <property type="protein sequence ID" value="SHI32667.1"/>
    <property type="molecule type" value="Genomic_DNA"/>
</dbReference>
<evidence type="ECO:0000313" key="2">
    <source>
        <dbReference type="Proteomes" id="UP000184292"/>
    </source>
</evidence>
<gene>
    <name evidence="1" type="ORF">SAMN05444417_0288</name>
</gene>
<dbReference type="RefSeq" id="WP_073325880.1">
    <property type="nucleotide sequence ID" value="NZ_FQYO01000001.1"/>
</dbReference>
<organism evidence="1 2">
    <name type="scientific">Wenxinia saemankumensis</name>
    <dbReference type="NCBI Taxonomy" id="1447782"/>
    <lineage>
        <taxon>Bacteria</taxon>
        <taxon>Pseudomonadati</taxon>
        <taxon>Pseudomonadota</taxon>
        <taxon>Alphaproteobacteria</taxon>
        <taxon>Rhodobacterales</taxon>
        <taxon>Roseobacteraceae</taxon>
        <taxon>Wenxinia</taxon>
    </lineage>
</organism>
<name>A0A1M6A895_9RHOB</name>
<proteinExistence type="predicted"/>
<evidence type="ECO:0008006" key="3">
    <source>
        <dbReference type="Google" id="ProtNLM"/>
    </source>
</evidence>
<sequence>MKWLVLIVLAIAAAQLYVRLAPTSLETWNVAGPAKPPGDYSGRNWFEARRAVAPDVLGRLDVVAEETARTRRLGGDLTRGPVTWETRSLLWGFPDYTTAWLDEQGNLAVLGRSRFGYGDGGVNRRRVQGWLSQLGLTG</sequence>